<dbReference type="AlphaFoldDB" id="A0A5A7UHW2"/>
<dbReference type="Proteomes" id="UP000321393">
    <property type="component" value="Unassembled WGS sequence"/>
</dbReference>
<evidence type="ECO:0000313" key="2">
    <source>
        <dbReference type="EMBL" id="KAA0054734.1"/>
    </source>
</evidence>
<keyword evidence="2" id="KW-0456">Lyase</keyword>
<dbReference type="EMBL" id="SSTE01008669">
    <property type="protein sequence ID" value="KAA0054734.1"/>
    <property type="molecule type" value="Genomic_DNA"/>
</dbReference>
<comment type="caution">
    <text evidence="2">The sequence shown here is derived from an EMBL/GenBank/DDBJ whole genome shotgun (WGS) entry which is preliminary data.</text>
</comment>
<protein>
    <submittedName>
        <fullName evidence="2">(R)-mandelonitrile lyase 1-like</fullName>
    </submittedName>
</protein>
<accession>A0A5A7UHW2</accession>
<dbReference type="GO" id="GO:0016829">
    <property type="term" value="F:lyase activity"/>
    <property type="evidence" value="ECO:0007669"/>
    <property type="project" value="UniProtKB-KW"/>
</dbReference>
<proteinExistence type="predicted"/>
<reference evidence="2 3" key="1">
    <citation type="submission" date="2019-08" db="EMBL/GenBank/DDBJ databases">
        <title>Draft genome sequences of two oriental melons (Cucumis melo L. var makuwa).</title>
        <authorList>
            <person name="Kwon S.-Y."/>
        </authorList>
    </citation>
    <scope>NUCLEOTIDE SEQUENCE [LARGE SCALE GENOMIC DNA]</scope>
    <source>
        <strain evidence="3">cv. SW 3</strain>
        <tissue evidence="2">Leaf</tissue>
    </source>
</reference>
<feature type="domain" description="DUF4216" evidence="1">
    <location>
        <begin position="16"/>
        <end position="82"/>
    </location>
</feature>
<sequence length="191" mass="22225">MEAPMTISSVLDEVLHLQYLLGQYVLLFKCRWFDSDNNKSHRTHVELDYKSINTLCFWLDEELVILAIKAHQVVYLEDLQNDDPQPTHTLRRRQHSQNLEFDRYIKKNGKILISIVLGGDKPISPHVIRFSNTIGVLTRDTFSIHYLKWADVPPEYIEVVKGGLQEQSRINKAARANQPYNYNSGLKSFLQ</sequence>
<evidence type="ECO:0000313" key="3">
    <source>
        <dbReference type="Proteomes" id="UP000321393"/>
    </source>
</evidence>
<evidence type="ECO:0000259" key="1">
    <source>
        <dbReference type="Pfam" id="PF13952"/>
    </source>
</evidence>
<organism evidence="2 3">
    <name type="scientific">Cucumis melo var. makuwa</name>
    <name type="common">Oriental melon</name>
    <dbReference type="NCBI Taxonomy" id="1194695"/>
    <lineage>
        <taxon>Eukaryota</taxon>
        <taxon>Viridiplantae</taxon>
        <taxon>Streptophyta</taxon>
        <taxon>Embryophyta</taxon>
        <taxon>Tracheophyta</taxon>
        <taxon>Spermatophyta</taxon>
        <taxon>Magnoliopsida</taxon>
        <taxon>eudicotyledons</taxon>
        <taxon>Gunneridae</taxon>
        <taxon>Pentapetalae</taxon>
        <taxon>rosids</taxon>
        <taxon>fabids</taxon>
        <taxon>Cucurbitales</taxon>
        <taxon>Cucurbitaceae</taxon>
        <taxon>Benincaseae</taxon>
        <taxon>Cucumis</taxon>
    </lineage>
</organism>
<dbReference type="InterPro" id="IPR025312">
    <property type="entry name" value="DUF4216"/>
</dbReference>
<dbReference type="Pfam" id="PF13952">
    <property type="entry name" value="DUF4216"/>
    <property type="match status" value="1"/>
</dbReference>
<name>A0A5A7UHW2_CUCMM</name>
<dbReference type="OrthoDB" id="5587616at2759"/>
<gene>
    <name evidence="2" type="ORF">E6C27_scaffold437G00030</name>
</gene>